<feature type="transmembrane region" description="Helical" evidence="6">
    <location>
        <begin position="272"/>
        <end position="289"/>
    </location>
</feature>
<sequence>MFRFVRINFLILFLLFFSGCTYLSLYSEEAPRAKDGVLNLTQVDWNTHKSINLSGKWKFYWSQLVSPTQNRSALPEKNRFVLNEAPSVWNGIDFFGETVQSYGFATYELKVLIPQGITNLALSIPDEGTAYNLYANGQLIASAGTFGLTKETSSAKYNPQIASLPDSNELNLTLHISNFQNRWGGYWYPIKIGRLEDVLKENQIKNNISFAVCISAAIMAVYNLLFFLFRRKDPTPLFFAIHCTLIFIRALTTGERFGHQLFPNLSWELLNRLEYISVYLSAPVLYAFLYRFSPTKFWERYGAYLNFPIYAASVAVLLLPNQIYTLTLFPTQIYCFLTVIPCWAILLIYGITKRYEGVWILFIGYVGVMFCTINDIVLTTSVTNSGYLIPYGQIFLIASHSILISRRFSTSLNKSENLSHQMKTLVSSTREIMSSSSFASATQVALEILSKNIRKNQELFIYLPEQNSSNWKQYSIDTENGLRVREVSGLLSHNTVEVNLSSLSTPSLLNDRLLLPVQSAQTNFVILDLPIQGFLNLDSEMDWVQGIAYALALSIQNLLRQDRDKLAVIGELSAEIAHDIGHHVILIQKILKNMNQNGKNDSHIGIAQAKKETEALANLSLDILEFSKKRIILDLKSVNIGEYFNGVREDLELFFEGTGILLTFEILADGEVKLDPLRIRRLVLNIAKNAADAVGENGSFSVRIEKESQTLYIIFKDNGPGLSEDLKKAFYGSVIETKKPQGTGLGLSIVRKIALAHGGEVLLDSSPGKGSRFTILLPC</sequence>
<dbReference type="OrthoDB" id="344288at2"/>
<comment type="catalytic activity">
    <reaction evidence="1">
        <text>ATP + protein L-histidine = ADP + protein N-phospho-L-histidine.</text>
        <dbReference type="EC" id="2.7.13.3"/>
    </reaction>
</comment>
<keyword evidence="4 8" id="KW-0418">Kinase</keyword>
<gene>
    <name evidence="8" type="ORF">A0128_13365</name>
</gene>
<dbReference type="InterPro" id="IPR011623">
    <property type="entry name" value="7TMR_DISM_rcpt_extracell_dom1"/>
</dbReference>
<dbReference type="AlphaFoldDB" id="A0A1D7UYU7"/>
<dbReference type="GO" id="GO:0004673">
    <property type="term" value="F:protein histidine kinase activity"/>
    <property type="evidence" value="ECO:0007669"/>
    <property type="project" value="UniProtKB-EC"/>
</dbReference>
<name>A0A1D7UYU7_9LEPT</name>
<reference evidence="8 9" key="1">
    <citation type="submission" date="2016-04" db="EMBL/GenBank/DDBJ databases">
        <title>Complete genome seqeunce of Leptospira alstonii serovar Room22.</title>
        <authorList>
            <person name="Nally J.E."/>
            <person name="Bayles D.O."/>
            <person name="Hurley D."/>
            <person name="Fanning S."/>
            <person name="McMahon B.J."/>
            <person name="Arent Z."/>
        </authorList>
    </citation>
    <scope>NUCLEOTIDE SEQUENCE [LARGE SCALE GENOMIC DNA]</scope>
    <source>
        <strain evidence="8 9">GWTS #1</strain>
    </source>
</reference>
<dbReference type="PROSITE" id="PS51257">
    <property type="entry name" value="PROKAR_LIPOPROTEIN"/>
    <property type="match status" value="1"/>
</dbReference>
<dbReference type="SUPFAM" id="SSF55874">
    <property type="entry name" value="ATPase domain of HSP90 chaperone/DNA topoisomerase II/histidine kinase"/>
    <property type="match status" value="1"/>
</dbReference>
<dbReference type="Gene3D" id="3.30.565.10">
    <property type="entry name" value="Histidine kinase-like ATPase, C-terminal domain"/>
    <property type="match status" value="1"/>
</dbReference>
<accession>A0A1D7UYU7</accession>
<evidence type="ECO:0000256" key="5">
    <source>
        <dbReference type="ARBA" id="ARBA00023012"/>
    </source>
</evidence>
<organism evidence="8 9">
    <name type="scientific">Leptospira tipperaryensis</name>
    <dbReference type="NCBI Taxonomy" id="2564040"/>
    <lineage>
        <taxon>Bacteria</taxon>
        <taxon>Pseudomonadati</taxon>
        <taxon>Spirochaetota</taxon>
        <taxon>Spirochaetia</taxon>
        <taxon>Leptospirales</taxon>
        <taxon>Leptospiraceae</taxon>
        <taxon>Leptospira</taxon>
    </lineage>
</organism>
<feature type="transmembrane region" description="Helical" evidence="6">
    <location>
        <begin position="208"/>
        <end position="229"/>
    </location>
</feature>
<dbReference type="EMBL" id="CP015217">
    <property type="protein sequence ID" value="AOP34750.1"/>
    <property type="molecule type" value="Genomic_DNA"/>
</dbReference>
<dbReference type="PANTHER" id="PTHR43711:SF1">
    <property type="entry name" value="HISTIDINE KINASE 1"/>
    <property type="match status" value="1"/>
</dbReference>
<proteinExistence type="predicted"/>
<evidence type="ECO:0000259" key="7">
    <source>
        <dbReference type="PROSITE" id="PS50109"/>
    </source>
</evidence>
<keyword evidence="6" id="KW-0812">Transmembrane</keyword>
<feature type="domain" description="Histidine kinase" evidence="7">
    <location>
        <begin position="575"/>
        <end position="779"/>
    </location>
</feature>
<dbReference type="CDD" id="cd00075">
    <property type="entry name" value="HATPase"/>
    <property type="match status" value="1"/>
</dbReference>
<evidence type="ECO:0000256" key="4">
    <source>
        <dbReference type="ARBA" id="ARBA00022777"/>
    </source>
</evidence>
<feature type="transmembrane region" description="Helical" evidence="6">
    <location>
        <begin position="358"/>
        <end position="382"/>
    </location>
</feature>
<dbReference type="Pfam" id="PF02518">
    <property type="entry name" value="HATPase_c"/>
    <property type="match status" value="1"/>
</dbReference>
<feature type="transmembrane region" description="Helical" evidence="6">
    <location>
        <begin position="301"/>
        <end position="319"/>
    </location>
</feature>
<dbReference type="InterPro" id="IPR050736">
    <property type="entry name" value="Sensor_HK_Regulatory"/>
</dbReference>
<dbReference type="KEGG" id="laj:A0128_13365"/>
<keyword evidence="3" id="KW-0808">Transferase</keyword>
<dbReference type="EC" id="2.7.13.3" evidence="2"/>
<evidence type="ECO:0000256" key="1">
    <source>
        <dbReference type="ARBA" id="ARBA00000085"/>
    </source>
</evidence>
<evidence type="ECO:0000256" key="2">
    <source>
        <dbReference type="ARBA" id="ARBA00012438"/>
    </source>
</evidence>
<dbReference type="Proteomes" id="UP000094197">
    <property type="component" value="Chromosome 1"/>
</dbReference>
<dbReference type="InterPro" id="IPR005467">
    <property type="entry name" value="His_kinase_dom"/>
</dbReference>
<dbReference type="GO" id="GO:0000160">
    <property type="term" value="P:phosphorelay signal transduction system"/>
    <property type="evidence" value="ECO:0007669"/>
    <property type="project" value="UniProtKB-KW"/>
</dbReference>
<keyword evidence="9" id="KW-1185">Reference proteome</keyword>
<dbReference type="PROSITE" id="PS50109">
    <property type="entry name" value="HIS_KIN"/>
    <property type="match status" value="1"/>
</dbReference>
<evidence type="ECO:0000256" key="6">
    <source>
        <dbReference type="SAM" id="Phobius"/>
    </source>
</evidence>
<dbReference type="Pfam" id="PF07695">
    <property type="entry name" value="7TMR-DISM_7TM"/>
    <property type="match status" value="1"/>
</dbReference>
<evidence type="ECO:0000313" key="8">
    <source>
        <dbReference type="EMBL" id="AOP34750.1"/>
    </source>
</evidence>
<keyword evidence="6" id="KW-1133">Transmembrane helix</keyword>
<dbReference type="SMART" id="SM00387">
    <property type="entry name" value="HATPase_c"/>
    <property type="match status" value="1"/>
</dbReference>
<protein>
    <recommendedName>
        <fullName evidence="2">histidine kinase</fullName>
        <ecNumber evidence="2">2.7.13.3</ecNumber>
    </recommendedName>
</protein>
<feature type="transmembrane region" description="Helical" evidence="6">
    <location>
        <begin position="331"/>
        <end position="351"/>
    </location>
</feature>
<evidence type="ECO:0000256" key="3">
    <source>
        <dbReference type="ARBA" id="ARBA00022679"/>
    </source>
</evidence>
<feature type="transmembrane region" description="Helical" evidence="6">
    <location>
        <begin position="236"/>
        <end position="252"/>
    </location>
</feature>
<dbReference type="PANTHER" id="PTHR43711">
    <property type="entry name" value="TWO-COMPONENT HISTIDINE KINASE"/>
    <property type="match status" value="1"/>
</dbReference>
<dbReference type="RefSeq" id="WP_069607973.1">
    <property type="nucleotide sequence ID" value="NZ_CP015217.1"/>
</dbReference>
<dbReference type="InterPro" id="IPR004358">
    <property type="entry name" value="Sig_transdc_His_kin-like_C"/>
</dbReference>
<dbReference type="InterPro" id="IPR036890">
    <property type="entry name" value="HATPase_C_sf"/>
</dbReference>
<dbReference type="PRINTS" id="PR00344">
    <property type="entry name" value="BCTRLSENSOR"/>
</dbReference>
<dbReference type="InterPro" id="IPR003594">
    <property type="entry name" value="HATPase_dom"/>
</dbReference>
<keyword evidence="6" id="KW-0472">Membrane</keyword>
<evidence type="ECO:0000313" key="9">
    <source>
        <dbReference type="Proteomes" id="UP000094197"/>
    </source>
</evidence>
<keyword evidence="5" id="KW-0902">Two-component regulatory system</keyword>